<evidence type="ECO:0000313" key="4">
    <source>
        <dbReference type="Proteomes" id="UP001432312"/>
    </source>
</evidence>
<protein>
    <submittedName>
        <fullName evidence="3">Tyrosine-type recombinase/integrase</fullName>
    </submittedName>
</protein>
<dbReference type="EMBL" id="CP108036">
    <property type="protein sequence ID" value="WUN77611.1"/>
    <property type="molecule type" value="Genomic_DNA"/>
</dbReference>
<reference evidence="3" key="1">
    <citation type="submission" date="2022-10" db="EMBL/GenBank/DDBJ databases">
        <title>The complete genomes of actinobacterial strains from the NBC collection.</title>
        <authorList>
            <person name="Joergensen T.S."/>
            <person name="Alvarez Arevalo M."/>
            <person name="Sterndorff E.B."/>
            <person name="Faurdal D."/>
            <person name="Vuksanovic O."/>
            <person name="Mourched A.-S."/>
            <person name="Charusanti P."/>
            <person name="Shaw S."/>
            <person name="Blin K."/>
            <person name="Weber T."/>
        </authorList>
    </citation>
    <scope>NUCLEOTIDE SEQUENCE</scope>
    <source>
        <strain evidence="3">NBC_00303</strain>
    </source>
</reference>
<dbReference type="InterPro" id="IPR011010">
    <property type="entry name" value="DNA_brk_join_enz"/>
</dbReference>
<dbReference type="Gene3D" id="1.10.443.10">
    <property type="entry name" value="Intergrase catalytic core"/>
    <property type="match status" value="1"/>
</dbReference>
<name>A0ABZ1Q4K2_9ACTN</name>
<dbReference type="InterPro" id="IPR002104">
    <property type="entry name" value="Integrase_catalytic"/>
</dbReference>
<dbReference type="SUPFAM" id="SSF56349">
    <property type="entry name" value="DNA breaking-rejoining enzymes"/>
    <property type="match status" value="1"/>
</dbReference>
<accession>A0ABZ1Q4K2</accession>
<evidence type="ECO:0000313" key="3">
    <source>
        <dbReference type="EMBL" id="WUN77611.1"/>
    </source>
</evidence>
<keyword evidence="1" id="KW-0233">DNA recombination</keyword>
<dbReference type="PROSITE" id="PS51898">
    <property type="entry name" value="TYR_RECOMBINASE"/>
    <property type="match status" value="1"/>
</dbReference>
<evidence type="ECO:0000259" key="2">
    <source>
        <dbReference type="PROSITE" id="PS51898"/>
    </source>
</evidence>
<proteinExistence type="predicted"/>
<gene>
    <name evidence="3" type="ORF">OHA91_03320</name>
</gene>
<evidence type="ECO:0000256" key="1">
    <source>
        <dbReference type="ARBA" id="ARBA00023172"/>
    </source>
</evidence>
<dbReference type="Proteomes" id="UP001432312">
    <property type="component" value="Chromosome"/>
</dbReference>
<sequence>MALHAARQAGLGASETAAHLQIKLCAYRIPLNPCRGLDSARPPKRPPTNKEAWGPSVFRDVRVALHPRYRALADLGVAAGLRPGEAFAWSPDDLRDGWLYVDRQLQSIGARHWFKLPKRDKTRRLPVPTELEEALLAHMEEFPSVEVTLPWVDASEPTMAWEQRQQVTVRLLTTTAYGNPITSNIFRTDNWNPALEEAGLVKRLNRADGTPRDAWKGTEPFTFHALRHTYASVQLGAGETPVTVAEYMGDTVETVLETYAHFIPDVGGRGLEAMGNFMTVA</sequence>
<dbReference type="InterPro" id="IPR013762">
    <property type="entry name" value="Integrase-like_cat_sf"/>
</dbReference>
<feature type="domain" description="Tyr recombinase" evidence="2">
    <location>
        <begin position="44"/>
        <end position="272"/>
    </location>
</feature>
<keyword evidence="4" id="KW-1185">Reference proteome</keyword>
<organism evidence="3 4">
    <name type="scientific">Streptomyces erythrochromogenes</name>
    <dbReference type="NCBI Taxonomy" id="285574"/>
    <lineage>
        <taxon>Bacteria</taxon>
        <taxon>Bacillati</taxon>
        <taxon>Actinomycetota</taxon>
        <taxon>Actinomycetes</taxon>
        <taxon>Kitasatosporales</taxon>
        <taxon>Streptomycetaceae</taxon>
        <taxon>Streptomyces</taxon>
    </lineage>
</organism>